<dbReference type="GO" id="GO:0003677">
    <property type="term" value="F:DNA binding"/>
    <property type="evidence" value="ECO:0007669"/>
    <property type="project" value="UniProtKB-KW"/>
</dbReference>
<name>A0AAC8Z0W2_SPHMC</name>
<keyword evidence="1" id="KW-0805">Transcription regulation</keyword>
<evidence type="ECO:0000259" key="4">
    <source>
        <dbReference type="Pfam" id="PF00717"/>
    </source>
</evidence>
<keyword evidence="3" id="KW-0804">Transcription</keyword>
<dbReference type="KEGG" id="smaz:LH19_06980"/>
<evidence type="ECO:0000313" key="5">
    <source>
        <dbReference type="EMBL" id="AMU89923.1"/>
    </source>
</evidence>
<dbReference type="Proteomes" id="UP000076088">
    <property type="component" value="Chromosome"/>
</dbReference>
<evidence type="ECO:0000256" key="3">
    <source>
        <dbReference type="ARBA" id="ARBA00023163"/>
    </source>
</evidence>
<keyword evidence="2" id="KW-0238">DNA-binding</keyword>
<dbReference type="SUPFAM" id="SSF51306">
    <property type="entry name" value="LexA/Signal peptidase"/>
    <property type="match status" value="1"/>
</dbReference>
<keyword evidence="6" id="KW-1185">Reference proteome</keyword>
<evidence type="ECO:0000256" key="2">
    <source>
        <dbReference type="ARBA" id="ARBA00023125"/>
    </source>
</evidence>
<protein>
    <recommendedName>
        <fullName evidence="4">Peptidase S24/S26A/S26B/S26C domain-containing protein</fullName>
    </recommendedName>
</protein>
<proteinExistence type="predicted"/>
<dbReference type="Pfam" id="PF00717">
    <property type="entry name" value="Peptidase_S24"/>
    <property type="match status" value="1"/>
</dbReference>
<dbReference type="PANTHER" id="PTHR40661">
    <property type="match status" value="1"/>
</dbReference>
<feature type="domain" description="Peptidase S24/S26A/S26B/S26C" evidence="4">
    <location>
        <begin position="112"/>
        <end position="224"/>
    </location>
</feature>
<accession>A0AAC8Z0W2</accession>
<dbReference type="InterPro" id="IPR015927">
    <property type="entry name" value="Peptidase_S24_S26A/B/C"/>
</dbReference>
<gene>
    <name evidence="5" type="ORF">ATM17_12840</name>
</gene>
<sequence length="230" mass="25731">MESVAARLKAIRESARPALSVRKMAEELGYGDNHNKYNYYEKGFSKPTLPLHLARDFADVFEKYGIDRDEVMKLAELVEDDEAPRPILPATTDDDDVEIEQWDVAYGMGAGGYLDLPTTGERHKFSRSWLRQFTSAPPEKIFLADGTGDSMFPTILDADKVMIDTTQREVRMADRIWAAAFGQVGIIKRLRPSPDGSVKILSDNPSVPQEVAYDGELHVVGRVVAIVRKT</sequence>
<dbReference type="InterPro" id="IPR036286">
    <property type="entry name" value="LexA/Signal_pep-like_sf"/>
</dbReference>
<organism evidence="5 6">
    <name type="scientific">Sphingopyxis macrogoltabida</name>
    <name type="common">Sphingomonas macrogoltabidus</name>
    <dbReference type="NCBI Taxonomy" id="33050"/>
    <lineage>
        <taxon>Bacteria</taxon>
        <taxon>Pseudomonadati</taxon>
        <taxon>Pseudomonadota</taxon>
        <taxon>Alphaproteobacteria</taxon>
        <taxon>Sphingomonadales</taxon>
        <taxon>Sphingomonadaceae</taxon>
        <taxon>Sphingopyxis</taxon>
    </lineage>
</organism>
<reference evidence="5 6" key="2">
    <citation type="journal article" date="2016" name="Genome Announc.">
        <title>Complete Genome Sequence of Sphingopyxis macrogoltabida Strain 203N (NBRC 111659), a Polyethylene Glycol Degrader.</title>
        <authorList>
            <person name="Ohtsubo Y."/>
            <person name="Nonoyama S."/>
            <person name="Nagata Y."/>
            <person name="Numata M."/>
            <person name="Tsuchikane K."/>
            <person name="Hosoyama A."/>
            <person name="Yamazoe A."/>
            <person name="Tsuda M."/>
            <person name="Fujita N."/>
            <person name="Kawai F."/>
        </authorList>
    </citation>
    <scope>NUCLEOTIDE SEQUENCE [LARGE SCALE GENOMIC DNA]</scope>
    <source>
        <strain evidence="5 6">203N</strain>
    </source>
</reference>
<dbReference type="PANTHER" id="PTHR40661:SF3">
    <property type="entry name" value="FELS-1 PROPHAGE TRANSCRIPTIONAL REGULATOR"/>
    <property type="match status" value="1"/>
</dbReference>
<reference evidence="6" key="1">
    <citation type="submission" date="2015-11" db="EMBL/GenBank/DDBJ databases">
        <title>Complete genome sequence of a polyethylene-glycol degrader Sphingopyxis macrogoltabida 203N (NBRC 111659).</title>
        <authorList>
            <person name="Yoshiyuki O."/>
            <person name="Shouta N."/>
            <person name="Nagata Y."/>
            <person name="Numata M."/>
            <person name="Tsuchikane K."/>
            <person name="Hosoyama A."/>
            <person name="Yamazoe A."/>
            <person name="Tsuda M."/>
            <person name="Fujita N."/>
            <person name="Kawai F."/>
        </authorList>
    </citation>
    <scope>NUCLEOTIDE SEQUENCE [LARGE SCALE GENOMIC DNA]</scope>
    <source>
        <strain evidence="6">203N</strain>
    </source>
</reference>
<dbReference type="InterPro" id="IPR039418">
    <property type="entry name" value="LexA-like"/>
</dbReference>
<dbReference type="Gene3D" id="2.10.109.10">
    <property type="entry name" value="Umud Fragment, subunit A"/>
    <property type="match status" value="1"/>
</dbReference>
<dbReference type="AlphaFoldDB" id="A0AAC8Z0W2"/>
<dbReference type="CDD" id="cd06529">
    <property type="entry name" value="S24_LexA-like"/>
    <property type="match status" value="1"/>
</dbReference>
<evidence type="ECO:0000256" key="1">
    <source>
        <dbReference type="ARBA" id="ARBA00023015"/>
    </source>
</evidence>
<dbReference type="EMBL" id="CP013344">
    <property type="protein sequence ID" value="AMU89923.1"/>
    <property type="molecule type" value="Genomic_DNA"/>
</dbReference>
<evidence type="ECO:0000313" key="6">
    <source>
        <dbReference type="Proteomes" id="UP000076088"/>
    </source>
</evidence>